<organism evidence="6 7">
    <name type="scientific">Paraphoma chrysanthemicola</name>
    <dbReference type="NCBI Taxonomy" id="798071"/>
    <lineage>
        <taxon>Eukaryota</taxon>
        <taxon>Fungi</taxon>
        <taxon>Dikarya</taxon>
        <taxon>Ascomycota</taxon>
        <taxon>Pezizomycotina</taxon>
        <taxon>Dothideomycetes</taxon>
        <taxon>Pleosporomycetidae</taxon>
        <taxon>Pleosporales</taxon>
        <taxon>Pleosporineae</taxon>
        <taxon>Phaeosphaeriaceae</taxon>
        <taxon>Paraphoma</taxon>
    </lineage>
</organism>
<dbReference type="PANTHER" id="PTHR10237">
    <property type="entry name" value="DEFORMED EPIDERMAL AUTOREGULATORY FACTOR 1 HOMOLOG SUPPRESSIN"/>
    <property type="match status" value="1"/>
</dbReference>
<feature type="domain" description="MYND-type" evidence="5">
    <location>
        <begin position="8"/>
        <end position="51"/>
    </location>
</feature>
<evidence type="ECO:0000313" key="7">
    <source>
        <dbReference type="Proteomes" id="UP000813461"/>
    </source>
</evidence>
<keyword evidence="2 4" id="KW-0863">Zinc-finger</keyword>
<evidence type="ECO:0000256" key="4">
    <source>
        <dbReference type="PROSITE-ProRule" id="PRU00134"/>
    </source>
</evidence>
<evidence type="ECO:0000256" key="3">
    <source>
        <dbReference type="ARBA" id="ARBA00022833"/>
    </source>
</evidence>
<dbReference type="GO" id="GO:0000981">
    <property type="term" value="F:DNA-binding transcription factor activity, RNA polymerase II-specific"/>
    <property type="evidence" value="ECO:0007669"/>
    <property type="project" value="TreeGrafter"/>
</dbReference>
<dbReference type="InterPro" id="IPR024119">
    <property type="entry name" value="TF_DEAF-1"/>
</dbReference>
<keyword evidence="3" id="KW-0862">Zinc</keyword>
<keyword evidence="1" id="KW-0479">Metal-binding</keyword>
<dbReference type="GO" id="GO:0005634">
    <property type="term" value="C:nucleus"/>
    <property type="evidence" value="ECO:0007669"/>
    <property type="project" value="TreeGrafter"/>
</dbReference>
<dbReference type="Gene3D" id="6.10.140.2220">
    <property type="match status" value="1"/>
</dbReference>
<dbReference type="PANTHER" id="PTHR10237:SF14">
    <property type="entry name" value="MYND-TYPE DOMAIN-CONTAINING PROTEIN"/>
    <property type="match status" value="1"/>
</dbReference>
<name>A0A8K0VY52_9PLEO</name>
<proteinExistence type="predicted"/>
<evidence type="ECO:0000256" key="2">
    <source>
        <dbReference type="ARBA" id="ARBA00022771"/>
    </source>
</evidence>
<sequence length="248" mass="27495">MVDTAPSCAACKKTAAAANLNNLKACARCKTTQYCSRDCQKADWKAHKKICSTNASSTFKPEHSSTYSAARMKDLDTHVPNPFTKLDQGKYLHDRSEKDVYKLLIDSFRLRQADEANLEGKVTPDSLYAGAPSSIGPFRQYIAQAATRSNTLPPWWNDEKQRECETYAESGAWNDLRRKVTKQEVIEHYGDLKMPMQLRMFAEAVSGAGLMGQDGTSMRRQLMQMESGGPSSGQFMSMLGVDLTGGRG</sequence>
<evidence type="ECO:0000313" key="6">
    <source>
        <dbReference type="EMBL" id="KAH7086411.1"/>
    </source>
</evidence>
<protein>
    <recommendedName>
        <fullName evidence="5">MYND-type domain-containing protein</fullName>
    </recommendedName>
</protein>
<keyword evidence="7" id="KW-1185">Reference proteome</keyword>
<dbReference type="OrthoDB" id="432970at2759"/>
<reference evidence="6" key="1">
    <citation type="journal article" date="2021" name="Nat. Commun.">
        <title>Genetic determinants of endophytism in the Arabidopsis root mycobiome.</title>
        <authorList>
            <person name="Mesny F."/>
            <person name="Miyauchi S."/>
            <person name="Thiergart T."/>
            <person name="Pickel B."/>
            <person name="Atanasova L."/>
            <person name="Karlsson M."/>
            <person name="Huettel B."/>
            <person name="Barry K.W."/>
            <person name="Haridas S."/>
            <person name="Chen C."/>
            <person name="Bauer D."/>
            <person name="Andreopoulos W."/>
            <person name="Pangilinan J."/>
            <person name="LaButti K."/>
            <person name="Riley R."/>
            <person name="Lipzen A."/>
            <person name="Clum A."/>
            <person name="Drula E."/>
            <person name="Henrissat B."/>
            <person name="Kohler A."/>
            <person name="Grigoriev I.V."/>
            <person name="Martin F.M."/>
            <person name="Hacquard S."/>
        </authorList>
    </citation>
    <scope>NUCLEOTIDE SEQUENCE</scope>
    <source>
        <strain evidence="6">MPI-SDFR-AT-0120</strain>
    </source>
</reference>
<dbReference type="Pfam" id="PF01753">
    <property type="entry name" value="zf-MYND"/>
    <property type="match status" value="1"/>
</dbReference>
<evidence type="ECO:0000256" key="1">
    <source>
        <dbReference type="ARBA" id="ARBA00022723"/>
    </source>
</evidence>
<dbReference type="InterPro" id="IPR002893">
    <property type="entry name" value="Znf_MYND"/>
</dbReference>
<accession>A0A8K0VY52</accession>
<dbReference type="EMBL" id="JAGMVJ010000011">
    <property type="protein sequence ID" value="KAH7086411.1"/>
    <property type="molecule type" value="Genomic_DNA"/>
</dbReference>
<evidence type="ECO:0000259" key="5">
    <source>
        <dbReference type="PROSITE" id="PS50865"/>
    </source>
</evidence>
<dbReference type="SUPFAM" id="SSF144232">
    <property type="entry name" value="HIT/MYND zinc finger-like"/>
    <property type="match status" value="1"/>
</dbReference>
<dbReference type="PROSITE" id="PS01360">
    <property type="entry name" value="ZF_MYND_1"/>
    <property type="match status" value="1"/>
</dbReference>
<dbReference type="PROSITE" id="PS50865">
    <property type="entry name" value="ZF_MYND_2"/>
    <property type="match status" value="1"/>
</dbReference>
<dbReference type="AlphaFoldDB" id="A0A8K0VY52"/>
<comment type="caution">
    <text evidence="6">The sequence shown here is derived from an EMBL/GenBank/DDBJ whole genome shotgun (WGS) entry which is preliminary data.</text>
</comment>
<dbReference type="Proteomes" id="UP000813461">
    <property type="component" value="Unassembled WGS sequence"/>
</dbReference>
<gene>
    <name evidence="6" type="ORF">FB567DRAFT_444522</name>
</gene>
<dbReference type="GO" id="GO:0008270">
    <property type="term" value="F:zinc ion binding"/>
    <property type="evidence" value="ECO:0007669"/>
    <property type="project" value="UniProtKB-KW"/>
</dbReference>